<dbReference type="PANTHER" id="PTHR45642">
    <property type="entry name" value="GDSL ESTERASE/LIPASE EXL3"/>
    <property type="match status" value="1"/>
</dbReference>
<comment type="similarity">
    <text evidence="1">Belongs to the 'GDSL' lipolytic enzyme family.</text>
</comment>
<evidence type="ECO:0000256" key="2">
    <source>
        <dbReference type="SAM" id="SignalP"/>
    </source>
</evidence>
<comment type="caution">
    <text evidence="3">The sequence shown here is derived from an EMBL/GenBank/DDBJ whole genome shotgun (WGS) entry which is preliminary data.</text>
</comment>
<dbReference type="InterPro" id="IPR035669">
    <property type="entry name" value="SGNH_plant_lipase-like"/>
</dbReference>
<protein>
    <recommendedName>
        <fullName evidence="5">SGNH hydrolase-type esterase domain-containing protein</fullName>
    </recommendedName>
</protein>
<dbReference type="Gene3D" id="3.40.50.1110">
    <property type="entry name" value="SGNH hydrolase"/>
    <property type="match status" value="1"/>
</dbReference>
<proteinExistence type="inferred from homology"/>
<sequence length="363" mass="39830">MAQFKLRSLKLLTFTLTMIRVLEITLAAGNDIKRPALVFIGASQSDVGVNNVLDTLAKANFPPYGRDFVYGDIKGATGRFSNGKILPDFVAQNLGVPFPVAYNSPEAKGPAALSGINTASAGAGWLNGTGSNLGQLIPGTEQVQWVKQWQQGLVSRVGSQKASHIIENALYLINIGDNDLFYYLQNAELRKTYTEEQYFQLMIDVAIANIKDLYNSGARKMTFTSVTARGCSPLQITLYQPLDRSKCVASVQTLVSAYSAEVKAAIQTLGQSLEGSKFYIADVFNITVDLFLHPSKYGLEHQESSIGCCGTGLFELGPLCNITLDSCSDANEYLFFDAQHYTEEAWRIIVDSFFDEMKAFLQL</sequence>
<dbReference type="PANTHER" id="PTHR45642:SF35">
    <property type="entry name" value="GDSL ESTERASE_LIPASE APG"/>
    <property type="match status" value="1"/>
</dbReference>
<name>A0A176VW76_MARPO</name>
<evidence type="ECO:0000313" key="3">
    <source>
        <dbReference type="EMBL" id="OAE25068.1"/>
    </source>
</evidence>
<organism evidence="3 4">
    <name type="scientific">Marchantia polymorpha subsp. ruderalis</name>
    <dbReference type="NCBI Taxonomy" id="1480154"/>
    <lineage>
        <taxon>Eukaryota</taxon>
        <taxon>Viridiplantae</taxon>
        <taxon>Streptophyta</taxon>
        <taxon>Embryophyta</taxon>
        <taxon>Marchantiophyta</taxon>
        <taxon>Marchantiopsida</taxon>
        <taxon>Marchantiidae</taxon>
        <taxon>Marchantiales</taxon>
        <taxon>Marchantiaceae</taxon>
        <taxon>Marchantia</taxon>
    </lineage>
</organism>
<dbReference type="InterPro" id="IPR036514">
    <property type="entry name" value="SGNH_hydro_sf"/>
</dbReference>
<dbReference type="Pfam" id="PF00657">
    <property type="entry name" value="Lipase_GDSL"/>
    <property type="match status" value="1"/>
</dbReference>
<reference evidence="3" key="1">
    <citation type="submission" date="2016-03" db="EMBL/GenBank/DDBJ databases">
        <title>Mechanisms controlling the formation of the plant cell surface in tip-growing cells are functionally conserved among land plants.</title>
        <authorList>
            <person name="Honkanen S."/>
            <person name="Jones V.A."/>
            <person name="Morieri G."/>
            <person name="Champion C."/>
            <person name="Hetherington A.J."/>
            <person name="Kelly S."/>
            <person name="Saint-Marcoux D."/>
            <person name="Proust H."/>
            <person name="Prescott H."/>
            <person name="Dolan L."/>
        </authorList>
    </citation>
    <scope>NUCLEOTIDE SEQUENCE [LARGE SCALE GENOMIC DNA]</scope>
    <source>
        <tissue evidence="3">Whole gametophyte</tissue>
    </source>
</reference>
<dbReference type="AlphaFoldDB" id="A0A176VW76"/>
<dbReference type="CDD" id="cd01837">
    <property type="entry name" value="SGNH_plant_lipase_like"/>
    <property type="match status" value="1"/>
</dbReference>
<dbReference type="GO" id="GO:0016788">
    <property type="term" value="F:hydrolase activity, acting on ester bonds"/>
    <property type="evidence" value="ECO:0007669"/>
    <property type="project" value="InterPro"/>
</dbReference>
<dbReference type="EMBL" id="LVLJ01002405">
    <property type="protein sequence ID" value="OAE25068.1"/>
    <property type="molecule type" value="Genomic_DNA"/>
</dbReference>
<dbReference type="InterPro" id="IPR050592">
    <property type="entry name" value="GDSL_lipolytic_enzyme"/>
</dbReference>
<dbReference type="SUPFAM" id="SSF52266">
    <property type="entry name" value="SGNH hydrolase"/>
    <property type="match status" value="1"/>
</dbReference>
<accession>A0A176VW76</accession>
<dbReference type="Proteomes" id="UP000077202">
    <property type="component" value="Unassembled WGS sequence"/>
</dbReference>
<evidence type="ECO:0000313" key="4">
    <source>
        <dbReference type="Proteomes" id="UP000077202"/>
    </source>
</evidence>
<keyword evidence="2" id="KW-0732">Signal</keyword>
<gene>
    <name evidence="3" type="ORF">AXG93_1163s1030</name>
</gene>
<feature type="signal peptide" evidence="2">
    <location>
        <begin position="1"/>
        <end position="27"/>
    </location>
</feature>
<keyword evidence="4" id="KW-1185">Reference proteome</keyword>
<evidence type="ECO:0000256" key="1">
    <source>
        <dbReference type="ARBA" id="ARBA00008668"/>
    </source>
</evidence>
<feature type="chain" id="PRO_5008052148" description="SGNH hydrolase-type esterase domain-containing protein" evidence="2">
    <location>
        <begin position="28"/>
        <end position="363"/>
    </location>
</feature>
<dbReference type="InterPro" id="IPR001087">
    <property type="entry name" value="GDSL"/>
</dbReference>
<evidence type="ECO:0008006" key="5">
    <source>
        <dbReference type="Google" id="ProtNLM"/>
    </source>
</evidence>